<evidence type="ECO:0000313" key="1">
    <source>
        <dbReference type="EMBL" id="KAI5681466.1"/>
    </source>
</evidence>
<accession>A0ACC0C963</accession>
<name>A0ACC0C963_CATRO</name>
<comment type="caution">
    <text evidence="1">The sequence shown here is derived from an EMBL/GenBank/DDBJ whole genome shotgun (WGS) entry which is preliminary data.</text>
</comment>
<protein>
    <submittedName>
        <fullName evidence="1">Uncharacterized protein</fullName>
    </submittedName>
</protein>
<organism evidence="1 2">
    <name type="scientific">Catharanthus roseus</name>
    <name type="common">Madagascar periwinkle</name>
    <name type="synonym">Vinca rosea</name>
    <dbReference type="NCBI Taxonomy" id="4058"/>
    <lineage>
        <taxon>Eukaryota</taxon>
        <taxon>Viridiplantae</taxon>
        <taxon>Streptophyta</taxon>
        <taxon>Embryophyta</taxon>
        <taxon>Tracheophyta</taxon>
        <taxon>Spermatophyta</taxon>
        <taxon>Magnoliopsida</taxon>
        <taxon>eudicotyledons</taxon>
        <taxon>Gunneridae</taxon>
        <taxon>Pentapetalae</taxon>
        <taxon>asterids</taxon>
        <taxon>lamiids</taxon>
        <taxon>Gentianales</taxon>
        <taxon>Apocynaceae</taxon>
        <taxon>Rauvolfioideae</taxon>
        <taxon>Vinceae</taxon>
        <taxon>Catharanthinae</taxon>
        <taxon>Catharanthus</taxon>
    </lineage>
</organism>
<keyword evidence="2" id="KW-1185">Reference proteome</keyword>
<reference evidence="2" key="1">
    <citation type="journal article" date="2023" name="Nat. Plants">
        <title>Single-cell RNA sequencing provides a high-resolution roadmap for understanding the multicellular compartmentation of specialized metabolism.</title>
        <authorList>
            <person name="Sun S."/>
            <person name="Shen X."/>
            <person name="Li Y."/>
            <person name="Li Y."/>
            <person name="Wang S."/>
            <person name="Li R."/>
            <person name="Zhang H."/>
            <person name="Shen G."/>
            <person name="Guo B."/>
            <person name="Wei J."/>
            <person name="Xu J."/>
            <person name="St-Pierre B."/>
            <person name="Chen S."/>
            <person name="Sun C."/>
        </authorList>
    </citation>
    <scope>NUCLEOTIDE SEQUENCE [LARGE SCALE GENOMIC DNA]</scope>
</reference>
<sequence>MAANRVFQREQAGLTMSSLADLQPLSNDLRRDIIRSKELEKIQLETTEPTGDGARIILDRERLTSILGIQDEGDNVTVDSNKKTIDEDPAWSFDGKEKCPQGRRKSSHLPHLITAATPRTKRRKFGSLRPRRIGCESVTMPPDDEESEDNESYNLFGEDEPPLPPWQPSRTRCRLPSRSSVSLKTSIGLSWQRLWTHQRASIDRQEVMLAHLSKKFIPGEGNSGGGRADFVLLLLISLVFYGVNCLRLVFAEESKTKNRGKQLETERKRQKTTQNNDHKRAYHR</sequence>
<gene>
    <name evidence="1" type="ORF">M9H77_02694</name>
</gene>
<proteinExistence type="predicted"/>
<dbReference type="Proteomes" id="UP001060085">
    <property type="component" value="Linkage Group LG01"/>
</dbReference>
<evidence type="ECO:0000313" key="2">
    <source>
        <dbReference type="Proteomes" id="UP001060085"/>
    </source>
</evidence>
<dbReference type="EMBL" id="CM044701">
    <property type="protein sequence ID" value="KAI5681466.1"/>
    <property type="molecule type" value="Genomic_DNA"/>
</dbReference>